<dbReference type="PANTHER" id="PTHR30055:SF226">
    <property type="entry name" value="HTH-TYPE TRANSCRIPTIONAL REGULATOR PKSA"/>
    <property type="match status" value="1"/>
</dbReference>
<dbReference type="SUPFAM" id="SSF46689">
    <property type="entry name" value="Homeodomain-like"/>
    <property type="match status" value="1"/>
</dbReference>
<dbReference type="AlphaFoldDB" id="A0A7T4DHN1"/>
<dbReference type="InterPro" id="IPR049513">
    <property type="entry name" value="TetR_C_40"/>
</dbReference>
<dbReference type="InterPro" id="IPR050109">
    <property type="entry name" value="HTH-type_TetR-like_transc_reg"/>
</dbReference>
<dbReference type="PANTHER" id="PTHR30055">
    <property type="entry name" value="HTH-TYPE TRANSCRIPTIONAL REGULATOR RUTR"/>
    <property type="match status" value="1"/>
</dbReference>
<dbReference type="RefSeq" id="WP_198498655.1">
    <property type="nucleotide sequence ID" value="NZ_CP065989.1"/>
</dbReference>
<evidence type="ECO:0000259" key="4">
    <source>
        <dbReference type="PROSITE" id="PS50977"/>
    </source>
</evidence>
<evidence type="ECO:0000313" key="6">
    <source>
        <dbReference type="Proteomes" id="UP000595374"/>
    </source>
</evidence>
<feature type="region of interest" description="Disordered" evidence="3">
    <location>
        <begin position="197"/>
        <end position="221"/>
    </location>
</feature>
<sequence length="221" mass="23926">MAESPDRRARKAEATRRRILDAARDVIATGGPEALTIRAVSNGADIAVGTFYNYFTSVEQLTDEVVFDLVETFGQRLDALTGDFDDAAEVYAVSLRHLATTAISDPVWGWLLVRLGLAHAGLLDVLGPRANRDIQKGVDSGRFDIDDVALAGAMTFGALLSAMRLRLERGGSDEVVATYTQYLLRMVGISREEARDLARRPLPPLPPLDSSDGTRSPAAPE</sequence>
<accession>A0A7T4DHN1</accession>
<keyword evidence="1 2" id="KW-0238">DNA-binding</keyword>
<dbReference type="GO" id="GO:0003700">
    <property type="term" value="F:DNA-binding transcription factor activity"/>
    <property type="evidence" value="ECO:0007669"/>
    <property type="project" value="TreeGrafter"/>
</dbReference>
<evidence type="ECO:0000313" key="5">
    <source>
        <dbReference type="EMBL" id="QQB13460.1"/>
    </source>
</evidence>
<dbReference type="EMBL" id="CP065989">
    <property type="protein sequence ID" value="QQB13460.1"/>
    <property type="molecule type" value="Genomic_DNA"/>
</dbReference>
<organism evidence="5 6">
    <name type="scientific">Brevibacterium casei</name>
    <dbReference type="NCBI Taxonomy" id="33889"/>
    <lineage>
        <taxon>Bacteria</taxon>
        <taxon>Bacillati</taxon>
        <taxon>Actinomycetota</taxon>
        <taxon>Actinomycetes</taxon>
        <taxon>Micrococcales</taxon>
        <taxon>Brevibacteriaceae</taxon>
        <taxon>Brevibacterium</taxon>
    </lineage>
</organism>
<dbReference type="InterPro" id="IPR001647">
    <property type="entry name" value="HTH_TetR"/>
</dbReference>
<name>A0A7T4DHN1_9MICO</name>
<dbReference type="Gene3D" id="1.10.357.10">
    <property type="entry name" value="Tetracycline Repressor, domain 2"/>
    <property type="match status" value="1"/>
</dbReference>
<dbReference type="Proteomes" id="UP000595374">
    <property type="component" value="Chromosome"/>
</dbReference>
<evidence type="ECO:0000256" key="2">
    <source>
        <dbReference type="PROSITE-ProRule" id="PRU00335"/>
    </source>
</evidence>
<dbReference type="GO" id="GO:0000976">
    <property type="term" value="F:transcription cis-regulatory region binding"/>
    <property type="evidence" value="ECO:0007669"/>
    <property type="project" value="TreeGrafter"/>
</dbReference>
<proteinExistence type="predicted"/>
<dbReference type="Pfam" id="PF00440">
    <property type="entry name" value="TetR_N"/>
    <property type="match status" value="1"/>
</dbReference>
<feature type="domain" description="HTH tetR-type" evidence="4">
    <location>
        <begin position="13"/>
        <end position="73"/>
    </location>
</feature>
<evidence type="ECO:0000256" key="1">
    <source>
        <dbReference type="ARBA" id="ARBA00023125"/>
    </source>
</evidence>
<reference evidence="5 6" key="1">
    <citation type="submission" date="2020-12" db="EMBL/GenBank/DDBJ databases">
        <title>FDA dAtabase for Regulatory Grade micrObial Sequences (FDA-ARGOS): Supporting development and validation of Infectious Disease Dx tests.</title>
        <authorList>
            <person name="Sproer C."/>
            <person name="Gronow S."/>
            <person name="Severitt S."/>
            <person name="Schroder I."/>
            <person name="Tallon L."/>
            <person name="Sadzewicz L."/>
            <person name="Zhao X."/>
            <person name="Boylan J."/>
            <person name="Ott S."/>
            <person name="Bowen H."/>
            <person name="Vavikolanu K."/>
            <person name="Mehta A."/>
            <person name="Aluvathingal J."/>
            <person name="Nadendla S."/>
            <person name="Lowell S."/>
            <person name="Myers T."/>
            <person name="Yan Y."/>
            <person name="Sichtig H."/>
        </authorList>
    </citation>
    <scope>NUCLEOTIDE SEQUENCE [LARGE SCALE GENOMIC DNA]</scope>
    <source>
        <strain evidence="5 6">FDAARGOS_990</strain>
    </source>
</reference>
<dbReference type="Pfam" id="PF21306">
    <property type="entry name" value="TetR_C_40"/>
    <property type="match status" value="1"/>
</dbReference>
<protein>
    <submittedName>
        <fullName evidence="5">TetR/AcrR family transcriptional regulator</fullName>
    </submittedName>
</protein>
<evidence type="ECO:0000256" key="3">
    <source>
        <dbReference type="SAM" id="MobiDB-lite"/>
    </source>
</evidence>
<feature type="DNA-binding region" description="H-T-H motif" evidence="2">
    <location>
        <begin position="36"/>
        <end position="55"/>
    </location>
</feature>
<gene>
    <name evidence="5" type="ORF">I6H47_11545</name>
</gene>
<dbReference type="PROSITE" id="PS50977">
    <property type="entry name" value="HTH_TETR_2"/>
    <property type="match status" value="1"/>
</dbReference>
<dbReference type="InterPro" id="IPR009057">
    <property type="entry name" value="Homeodomain-like_sf"/>
</dbReference>